<feature type="transmembrane region" description="Helical" evidence="6">
    <location>
        <begin position="408"/>
        <end position="427"/>
    </location>
</feature>
<dbReference type="GO" id="GO:0022857">
    <property type="term" value="F:transmembrane transporter activity"/>
    <property type="evidence" value="ECO:0007669"/>
    <property type="project" value="InterPro"/>
</dbReference>
<dbReference type="Proteomes" id="UP001303889">
    <property type="component" value="Unassembled WGS sequence"/>
</dbReference>
<organism evidence="7 8">
    <name type="scientific">Staphylotrichum tortipilum</name>
    <dbReference type="NCBI Taxonomy" id="2831512"/>
    <lineage>
        <taxon>Eukaryota</taxon>
        <taxon>Fungi</taxon>
        <taxon>Dikarya</taxon>
        <taxon>Ascomycota</taxon>
        <taxon>Pezizomycotina</taxon>
        <taxon>Sordariomycetes</taxon>
        <taxon>Sordariomycetidae</taxon>
        <taxon>Sordariales</taxon>
        <taxon>Chaetomiaceae</taxon>
        <taxon>Staphylotrichum</taxon>
    </lineage>
</organism>
<evidence type="ECO:0000256" key="5">
    <source>
        <dbReference type="ARBA" id="ARBA00023136"/>
    </source>
</evidence>
<feature type="transmembrane region" description="Helical" evidence="6">
    <location>
        <begin position="470"/>
        <end position="490"/>
    </location>
</feature>
<feature type="transmembrane region" description="Helical" evidence="6">
    <location>
        <begin position="231"/>
        <end position="250"/>
    </location>
</feature>
<evidence type="ECO:0000313" key="7">
    <source>
        <dbReference type="EMBL" id="KAK3898587.1"/>
    </source>
</evidence>
<keyword evidence="2" id="KW-0813">Transport</keyword>
<comment type="subcellular location">
    <subcellularLocation>
        <location evidence="1">Membrane</location>
        <topology evidence="1">Multi-pass membrane protein</topology>
    </subcellularLocation>
</comment>
<dbReference type="PANTHER" id="PTHR43791:SF29">
    <property type="entry name" value="MAJOR FACILITATOR SUPERFAMILY (MFS) PROFILE DOMAIN-CONTAINING PROTEIN"/>
    <property type="match status" value="1"/>
</dbReference>
<dbReference type="Pfam" id="PF07690">
    <property type="entry name" value="MFS_1"/>
    <property type="match status" value="1"/>
</dbReference>
<dbReference type="InterPro" id="IPR011701">
    <property type="entry name" value="MFS"/>
</dbReference>
<dbReference type="Gene3D" id="1.20.1250.20">
    <property type="entry name" value="MFS general substrate transporter like domains"/>
    <property type="match status" value="2"/>
</dbReference>
<name>A0AAN6ME35_9PEZI</name>
<reference evidence="7" key="2">
    <citation type="submission" date="2023-05" db="EMBL/GenBank/DDBJ databases">
        <authorList>
            <consortium name="Lawrence Berkeley National Laboratory"/>
            <person name="Steindorff A."/>
            <person name="Hensen N."/>
            <person name="Bonometti L."/>
            <person name="Westerberg I."/>
            <person name="Brannstrom I.O."/>
            <person name="Guillou S."/>
            <person name="Cros-Aarteil S."/>
            <person name="Calhoun S."/>
            <person name="Haridas S."/>
            <person name="Kuo A."/>
            <person name="Mondo S."/>
            <person name="Pangilinan J."/>
            <person name="Riley R."/>
            <person name="Labutti K."/>
            <person name="Andreopoulos B."/>
            <person name="Lipzen A."/>
            <person name="Chen C."/>
            <person name="Yanf M."/>
            <person name="Daum C."/>
            <person name="Ng V."/>
            <person name="Clum A."/>
            <person name="Ohm R."/>
            <person name="Martin F."/>
            <person name="Silar P."/>
            <person name="Natvig D."/>
            <person name="Lalanne C."/>
            <person name="Gautier V."/>
            <person name="Ament-Velasquez S.L."/>
            <person name="Kruys A."/>
            <person name="Hutchinson M.I."/>
            <person name="Powell A.J."/>
            <person name="Barry K."/>
            <person name="Miller A.N."/>
            <person name="Grigoriev I.V."/>
            <person name="Debuchy R."/>
            <person name="Gladieux P."/>
            <person name="Thoren M.H."/>
            <person name="Johannesson H."/>
        </authorList>
    </citation>
    <scope>NUCLEOTIDE SEQUENCE</scope>
    <source>
        <strain evidence="7">CBS 103.79</strain>
    </source>
</reference>
<dbReference type="FunFam" id="1.20.1250.20:FF:000106">
    <property type="entry name" value="MFS transporter, putative"/>
    <property type="match status" value="1"/>
</dbReference>
<feature type="transmembrane region" description="Helical" evidence="6">
    <location>
        <begin position="199"/>
        <end position="219"/>
    </location>
</feature>
<evidence type="ECO:0000313" key="8">
    <source>
        <dbReference type="Proteomes" id="UP001303889"/>
    </source>
</evidence>
<reference evidence="7" key="1">
    <citation type="journal article" date="2023" name="Mol. Phylogenet. Evol.">
        <title>Genome-scale phylogeny and comparative genomics of the fungal order Sordariales.</title>
        <authorList>
            <person name="Hensen N."/>
            <person name="Bonometti L."/>
            <person name="Westerberg I."/>
            <person name="Brannstrom I.O."/>
            <person name="Guillou S."/>
            <person name="Cros-Aarteil S."/>
            <person name="Calhoun S."/>
            <person name="Haridas S."/>
            <person name="Kuo A."/>
            <person name="Mondo S."/>
            <person name="Pangilinan J."/>
            <person name="Riley R."/>
            <person name="LaButti K."/>
            <person name="Andreopoulos B."/>
            <person name="Lipzen A."/>
            <person name="Chen C."/>
            <person name="Yan M."/>
            <person name="Daum C."/>
            <person name="Ng V."/>
            <person name="Clum A."/>
            <person name="Steindorff A."/>
            <person name="Ohm R.A."/>
            <person name="Martin F."/>
            <person name="Silar P."/>
            <person name="Natvig D.O."/>
            <person name="Lalanne C."/>
            <person name="Gautier V."/>
            <person name="Ament-Velasquez S.L."/>
            <person name="Kruys A."/>
            <person name="Hutchinson M.I."/>
            <person name="Powell A.J."/>
            <person name="Barry K."/>
            <person name="Miller A.N."/>
            <person name="Grigoriev I.V."/>
            <person name="Debuchy R."/>
            <person name="Gladieux P."/>
            <person name="Hiltunen Thoren M."/>
            <person name="Johannesson H."/>
        </authorList>
    </citation>
    <scope>NUCLEOTIDE SEQUENCE</scope>
    <source>
        <strain evidence="7">CBS 103.79</strain>
    </source>
</reference>
<gene>
    <name evidence="7" type="ORF">C8A05DRAFT_18866</name>
</gene>
<keyword evidence="5 6" id="KW-0472">Membrane</keyword>
<keyword evidence="8" id="KW-1185">Reference proteome</keyword>
<dbReference type="PANTHER" id="PTHR43791">
    <property type="entry name" value="PERMEASE-RELATED"/>
    <property type="match status" value="1"/>
</dbReference>
<evidence type="ECO:0000256" key="6">
    <source>
        <dbReference type="SAM" id="Phobius"/>
    </source>
</evidence>
<feature type="transmembrane region" description="Helical" evidence="6">
    <location>
        <begin position="439"/>
        <end position="458"/>
    </location>
</feature>
<keyword evidence="3 6" id="KW-0812">Transmembrane</keyword>
<evidence type="ECO:0000256" key="2">
    <source>
        <dbReference type="ARBA" id="ARBA00022448"/>
    </source>
</evidence>
<evidence type="ECO:0000256" key="1">
    <source>
        <dbReference type="ARBA" id="ARBA00004141"/>
    </source>
</evidence>
<feature type="transmembrane region" description="Helical" evidence="6">
    <location>
        <begin position="343"/>
        <end position="364"/>
    </location>
</feature>
<protein>
    <submittedName>
        <fullName evidence="7">Major facilitator superfamily domain-containing protein</fullName>
    </submittedName>
</protein>
<accession>A0AAN6ME35</accession>
<feature type="transmembrane region" description="Helical" evidence="6">
    <location>
        <begin position="376"/>
        <end position="396"/>
    </location>
</feature>
<dbReference type="SUPFAM" id="SSF103473">
    <property type="entry name" value="MFS general substrate transporter"/>
    <property type="match status" value="1"/>
</dbReference>
<comment type="caution">
    <text evidence="7">The sequence shown here is derived from an EMBL/GenBank/DDBJ whole genome shotgun (WGS) entry which is preliminary data.</text>
</comment>
<dbReference type="EMBL" id="MU855912">
    <property type="protein sequence ID" value="KAK3898587.1"/>
    <property type="molecule type" value="Genomic_DNA"/>
</dbReference>
<proteinExistence type="predicted"/>
<evidence type="ECO:0000256" key="3">
    <source>
        <dbReference type="ARBA" id="ARBA00022692"/>
    </source>
</evidence>
<dbReference type="GO" id="GO:0016020">
    <property type="term" value="C:membrane"/>
    <property type="evidence" value="ECO:0007669"/>
    <property type="project" value="UniProtKB-SubCell"/>
</dbReference>
<dbReference type="FunFam" id="1.20.1250.20:FF:000247">
    <property type="entry name" value="MFS general substrate transporter"/>
    <property type="match status" value="1"/>
</dbReference>
<dbReference type="InterPro" id="IPR036259">
    <property type="entry name" value="MFS_trans_sf"/>
</dbReference>
<feature type="transmembrane region" description="Helical" evidence="6">
    <location>
        <begin position="262"/>
        <end position="282"/>
    </location>
</feature>
<feature type="transmembrane region" description="Helical" evidence="6">
    <location>
        <begin position="505"/>
        <end position="525"/>
    </location>
</feature>
<sequence length="563" mass="64368">MASPRKVGSTSLVAAEDKHLSAAVAVDSKDFAAIDETSTSEDAASEQEFDALKQNPFLDPDVAEHWRQVYEDANYECRHVFDPHLTWTEEEEKAVVRKLDWRACAWACVMFFALQVDRGNLQQALADNLLDDLGMNTNDYNHGNVVFLVCFLLAELPSQLVSKKLGPDRWIPMQIVLWSVVAVSQCTLNGRGSFLATRALLGLLEGGFIPDIVLWLSYFYTSRELPIRLSYFWTTLSATTIITSLLAFAVLRLRGVRGWGGWQWLFLIEGLITMTIGLLSFINMPASAAQTKTWFRPKGWFTDREVSIVVNRVLRDDPSKGDMHNREAITPRRLWEVLKEYDLWPMYAIGLICFIPQGPVGMYMTLTLRTLGFNPFNTNLLTIPATALHIITLLTITRLSEWRNERTFFAMMQNIWTLPCIIALRFWPGLIKDAWGTYALITVLMAYPYCHAINVAWVSKNANNVGTRTVASALYNMSVQLGAVCYNFIYVDSDKPYYHNGNTKLMAINLASICVFLLVKVYYVFRNKQKDRAWKKLTEVERIEYIKYNPEKGCKRLDFRFAH</sequence>
<keyword evidence="4 6" id="KW-1133">Transmembrane helix</keyword>
<evidence type="ECO:0000256" key="4">
    <source>
        <dbReference type="ARBA" id="ARBA00022989"/>
    </source>
</evidence>
<dbReference type="AlphaFoldDB" id="A0AAN6ME35"/>